<dbReference type="AlphaFoldDB" id="A0A3M0M7R6"/>
<proteinExistence type="predicted"/>
<evidence type="ECO:0000313" key="2">
    <source>
        <dbReference type="Proteomes" id="UP000273516"/>
    </source>
</evidence>
<sequence>MIIEIDAEGGFSGIAAAALHKRIDVEAQAEPVKEELSNAFDAKELQRLAARECGDCADRISYRITVTIEGHRSRSFIIREDQLPPEMLDLIDRI</sequence>
<protein>
    <submittedName>
        <fullName evidence="1">Uncharacterized protein</fullName>
    </submittedName>
</protein>
<dbReference type="EMBL" id="QOKZ01000007">
    <property type="protein sequence ID" value="RMC33253.1"/>
    <property type="molecule type" value="Genomic_DNA"/>
</dbReference>
<dbReference type="OrthoDB" id="7774671at2"/>
<dbReference type="Proteomes" id="UP000273516">
    <property type="component" value="Unassembled WGS sequence"/>
</dbReference>
<reference evidence="1 2" key="1">
    <citation type="submission" date="2018-07" db="EMBL/GenBank/DDBJ databases">
        <authorList>
            <person name="Zhang Y."/>
            <person name="Wang L."/>
            <person name="Ma S."/>
        </authorList>
    </citation>
    <scope>NUCLEOTIDE SEQUENCE [LARGE SCALE GENOMIC DNA]</scope>
    <source>
        <strain evidence="1 2">4-2</strain>
    </source>
</reference>
<comment type="caution">
    <text evidence="1">The sequence shown here is derived from an EMBL/GenBank/DDBJ whole genome shotgun (WGS) entry which is preliminary data.</text>
</comment>
<accession>A0A3M0M7R6</accession>
<dbReference type="Pfam" id="PF20242">
    <property type="entry name" value="Emfourin"/>
    <property type="match status" value="1"/>
</dbReference>
<organism evidence="1 2">
    <name type="scientific">Paracoccus alkanivorans</name>
    <dbReference type="NCBI Taxonomy" id="2116655"/>
    <lineage>
        <taxon>Bacteria</taxon>
        <taxon>Pseudomonadati</taxon>
        <taxon>Pseudomonadota</taxon>
        <taxon>Alphaproteobacteria</taxon>
        <taxon>Rhodobacterales</taxon>
        <taxon>Paracoccaceae</taxon>
        <taxon>Paracoccus</taxon>
    </lineage>
</organism>
<dbReference type="RefSeq" id="WP_122113567.1">
    <property type="nucleotide sequence ID" value="NZ_QOKZ01000007.1"/>
</dbReference>
<dbReference type="InterPro" id="IPR049457">
    <property type="entry name" value="Emfourin"/>
</dbReference>
<keyword evidence="2" id="KW-1185">Reference proteome</keyword>
<name>A0A3M0M7R6_9RHOB</name>
<gene>
    <name evidence="1" type="ORF">C9E81_17120</name>
</gene>
<evidence type="ECO:0000313" key="1">
    <source>
        <dbReference type="EMBL" id="RMC33253.1"/>
    </source>
</evidence>